<comment type="caution">
    <text evidence="1">The sequence shown here is derived from an EMBL/GenBank/DDBJ whole genome shotgun (WGS) entry which is preliminary data.</text>
</comment>
<dbReference type="Proteomes" id="UP000828251">
    <property type="component" value="Unassembled WGS sequence"/>
</dbReference>
<dbReference type="OrthoDB" id="786567at2759"/>
<gene>
    <name evidence="1" type="ORF">J1N35_013875</name>
</gene>
<protein>
    <submittedName>
        <fullName evidence="1">Uncharacterized protein</fullName>
    </submittedName>
</protein>
<keyword evidence="2" id="KW-1185">Reference proteome</keyword>
<organism evidence="1 2">
    <name type="scientific">Gossypium stocksii</name>
    <dbReference type="NCBI Taxonomy" id="47602"/>
    <lineage>
        <taxon>Eukaryota</taxon>
        <taxon>Viridiplantae</taxon>
        <taxon>Streptophyta</taxon>
        <taxon>Embryophyta</taxon>
        <taxon>Tracheophyta</taxon>
        <taxon>Spermatophyta</taxon>
        <taxon>Magnoliopsida</taxon>
        <taxon>eudicotyledons</taxon>
        <taxon>Gunneridae</taxon>
        <taxon>Pentapetalae</taxon>
        <taxon>rosids</taxon>
        <taxon>malvids</taxon>
        <taxon>Malvales</taxon>
        <taxon>Malvaceae</taxon>
        <taxon>Malvoideae</taxon>
        <taxon>Gossypium</taxon>
    </lineage>
</organism>
<accession>A0A9D3VUU1</accession>
<proteinExistence type="predicted"/>
<dbReference type="EMBL" id="JAIQCV010000005">
    <property type="protein sequence ID" value="KAH1096954.1"/>
    <property type="molecule type" value="Genomic_DNA"/>
</dbReference>
<dbReference type="PANTHER" id="PTHR31286:SF99">
    <property type="entry name" value="DUF4283 DOMAIN-CONTAINING PROTEIN"/>
    <property type="match status" value="1"/>
</dbReference>
<dbReference type="PANTHER" id="PTHR31286">
    <property type="entry name" value="GLYCINE-RICH CELL WALL STRUCTURAL PROTEIN 1.8-LIKE"/>
    <property type="match status" value="1"/>
</dbReference>
<name>A0A9D3VUU1_9ROSI</name>
<dbReference type="InterPro" id="IPR040256">
    <property type="entry name" value="At4g02000-like"/>
</dbReference>
<evidence type="ECO:0000313" key="2">
    <source>
        <dbReference type="Proteomes" id="UP000828251"/>
    </source>
</evidence>
<dbReference type="AlphaFoldDB" id="A0A9D3VUU1"/>
<evidence type="ECO:0000313" key="1">
    <source>
        <dbReference type="EMBL" id="KAH1096954.1"/>
    </source>
</evidence>
<sequence length="110" mass="12312">MVGLVPAEKEQLRKPQSLDFSIMNVGMNVHVVQIHLPGLPKGFYSEVLLCAIGQTIGMVIKLDINTNLARRGHFARLAACVDLQKPLIVKMRINGRLQRVEYESLPNVCF</sequence>
<reference evidence="1 2" key="1">
    <citation type="journal article" date="2021" name="Plant Biotechnol. J.">
        <title>Multi-omics assisted identification of the key and species-specific regulatory components of drought-tolerant mechanisms in Gossypium stocksii.</title>
        <authorList>
            <person name="Yu D."/>
            <person name="Ke L."/>
            <person name="Zhang D."/>
            <person name="Wu Y."/>
            <person name="Sun Y."/>
            <person name="Mei J."/>
            <person name="Sun J."/>
            <person name="Sun Y."/>
        </authorList>
    </citation>
    <scope>NUCLEOTIDE SEQUENCE [LARGE SCALE GENOMIC DNA]</scope>
    <source>
        <strain evidence="2">cv. E1</strain>
        <tissue evidence="1">Leaf</tissue>
    </source>
</reference>